<keyword evidence="2" id="KW-0285">Flavoprotein</keyword>
<organism evidence="6 7">
    <name type="scientific">Sphingomonas oligophenolica</name>
    <dbReference type="NCBI Taxonomy" id="301154"/>
    <lineage>
        <taxon>Bacteria</taxon>
        <taxon>Pseudomonadati</taxon>
        <taxon>Pseudomonadota</taxon>
        <taxon>Alphaproteobacteria</taxon>
        <taxon>Sphingomonadales</taxon>
        <taxon>Sphingomonadaceae</taxon>
        <taxon>Sphingomonas</taxon>
    </lineage>
</organism>
<dbReference type="InterPro" id="IPR027477">
    <property type="entry name" value="Succ_DH/fumarate_Rdtase_cat_sf"/>
</dbReference>
<comment type="cofactor">
    <cofactor evidence="1">
        <name>FAD</name>
        <dbReference type="ChEBI" id="CHEBI:57692"/>
    </cofactor>
</comment>
<name>A0ABU9YCT5_9SPHN</name>
<dbReference type="Gene3D" id="3.50.50.60">
    <property type="entry name" value="FAD/NAD(P)-binding domain"/>
    <property type="match status" value="2"/>
</dbReference>
<dbReference type="Pfam" id="PF00890">
    <property type="entry name" value="FAD_binding_2"/>
    <property type="match status" value="1"/>
</dbReference>
<accession>A0ABU9YCT5</accession>
<keyword evidence="3" id="KW-0274">FAD</keyword>
<dbReference type="InterPro" id="IPR036188">
    <property type="entry name" value="FAD/NAD-bd_sf"/>
</dbReference>
<evidence type="ECO:0000259" key="5">
    <source>
        <dbReference type="Pfam" id="PF00890"/>
    </source>
</evidence>
<evidence type="ECO:0000256" key="2">
    <source>
        <dbReference type="ARBA" id="ARBA00022630"/>
    </source>
</evidence>
<dbReference type="InterPro" id="IPR003953">
    <property type="entry name" value="FAD-dep_OxRdtase_2_FAD-bd"/>
</dbReference>
<keyword evidence="7" id="KW-1185">Reference proteome</keyword>
<dbReference type="PANTHER" id="PTHR43400">
    <property type="entry name" value="FUMARATE REDUCTASE"/>
    <property type="match status" value="1"/>
</dbReference>
<reference evidence="6 7" key="1">
    <citation type="submission" date="2024-05" db="EMBL/GenBank/DDBJ databases">
        <authorList>
            <person name="Liu Q."/>
            <person name="Xin Y.-H."/>
        </authorList>
    </citation>
    <scope>NUCLEOTIDE SEQUENCE [LARGE SCALE GENOMIC DNA]</scope>
    <source>
        <strain evidence="6 7">CGMCC 1.10181</strain>
    </source>
</reference>
<evidence type="ECO:0000313" key="6">
    <source>
        <dbReference type="EMBL" id="MEN2793625.1"/>
    </source>
</evidence>
<evidence type="ECO:0000256" key="4">
    <source>
        <dbReference type="ARBA" id="ARBA00023002"/>
    </source>
</evidence>
<proteinExistence type="predicted"/>
<dbReference type="Gene3D" id="3.90.700.10">
    <property type="entry name" value="Succinate dehydrogenase/fumarate reductase flavoprotein, catalytic domain"/>
    <property type="match status" value="1"/>
</dbReference>
<dbReference type="EMBL" id="JBDIME010000058">
    <property type="protein sequence ID" value="MEN2793625.1"/>
    <property type="molecule type" value="Genomic_DNA"/>
</dbReference>
<evidence type="ECO:0000256" key="1">
    <source>
        <dbReference type="ARBA" id="ARBA00001974"/>
    </source>
</evidence>
<feature type="domain" description="FAD-dependent oxidoreductase 2 FAD-binding" evidence="5">
    <location>
        <begin position="20"/>
        <end position="534"/>
    </location>
</feature>
<dbReference type="SUPFAM" id="SSF56425">
    <property type="entry name" value="Succinate dehydrogenase/fumarate reductase flavoprotein, catalytic domain"/>
    <property type="match status" value="1"/>
</dbReference>
<dbReference type="RefSeq" id="WP_343891546.1">
    <property type="nucleotide sequence ID" value="NZ_BAAAEH010000046.1"/>
</dbReference>
<gene>
    <name evidence="6" type="ORF">ABC974_28690</name>
</gene>
<keyword evidence="4" id="KW-0560">Oxidoreductase</keyword>
<evidence type="ECO:0000256" key="3">
    <source>
        <dbReference type="ARBA" id="ARBA00022827"/>
    </source>
</evidence>
<comment type="caution">
    <text evidence="6">The sequence shown here is derived from an EMBL/GenBank/DDBJ whole genome shotgun (WGS) entry which is preliminary data.</text>
</comment>
<dbReference type="PANTHER" id="PTHR43400:SF10">
    <property type="entry name" value="3-OXOSTEROID 1-DEHYDROGENASE"/>
    <property type="match status" value="1"/>
</dbReference>
<evidence type="ECO:0000313" key="7">
    <source>
        <dbReference type="Proteomes" id="UP001419910"/>
    </source>
</evidence>
<dbReference type="SUPFAM" id="SSF51905">
    <property type="entry name" value="FAD/NAD(P)-binding domain"/>
    <property type="match status" value="1"/>
</dbReference>
<sequence>MVSRPSQNSWMPTKWDYDADVVIVGYGGAGVSAAISAHDAGQRVIALEKDPIARGGNTGVSGGITRVITPLEDFITYTKLCAWGTVKDDDLITAHCTAISRLPDWIRSLGGEVFEFDANKVRSGLRTSGTPASLIEGLVSPAFSDSGAFTTKTPIDGPRFGAGLFAFLKSCAETRGISVEKGRVLIATPAKQLIQDPVTGEVLGVRAQTGVTTSSDYRQTGGKEIFVKARKAVIMACGGYEYNREIQDNFMSDTPHDWPHAFAGSPFNTGDGIWMATKAGAKLWHMNKKEVNEYACRAATDELGIGITLLDVYGMQDGAKHPGILVNRYGKRFQNERHTMQHNDAIRPMTRFVEQFVDTEGRDVCEYPNLPAYWIFDDVRMKKGPLAPKMPTNWAFVHNVYTWSADNQVELAKGWIVKGDTIEDLARKIVCRLPFGREAQMDIAGLVKTINDYNAYCAAGEDPEFNRLPATLLPLKNPPYYAVEIIESSANTDGGPQHNQFSQTVDSDDKPIPRLYSCGEFGSIFGFLYYGGGNIPEALAMGRVAAEHAATLQPWDEA</sequence>
<dbReference type="Proteomes" id="UP001419910">
    <property type="component" value="Unassembled WGS sequence"/>
</dbReference>
<dbReference type="PRINTS" id="PR00411">
    <property type="entry name" value="PNDRDTASEI"/>
</dbReference>
<dbReference type="InterPro" id="IPR050315">
    <property type="entry name" value="FAD-oxidoreductase_2"/>
</dbReference>
<protein>
    <submittedName>
        <fullName evidence="6">FAD-binding protein</fullName>
    </submittedName>
</protein>